<keyword evidence="7" id="KW-1185">Reference proteome</keyword>
<keyword evidence="4" id="KW-0732">Signal</keyword>
<sequence>MMAHKTTFTLFTCAAALLGIAACNNNQSVSGATASKDSFNIKVNIKKFGDGYAKLIHRGADYRNPETIDSVPVKSGQFVFTGKLKQPEMMMVQVAAGDWTFGFDVFAENADITVDADTAGSKYYDQTQYGGSKWAQLEDFTVTGSPGNDVWKTYESDPAIKQYDSVITKFYQISQQQKDKDAEYAYRDKADSVSKLQTAAKLKWIDDYSKKNPSSVVGAYIFSQLYTFNESNLRLTQVDSMLHNFTGDAASSNYYKYVADNHGKRVALTPGHAAPDFTLRKRDSSSFTLSSLKGKYVMIDFWASWCHPCRQAIPHWKKVYDQYHSKGLEIVSVSDDSKWDAWKKAMDVEKMPWTQVCDEFPEKNMPARVGSLYMTTFIPFYVLLDKDGKILVYSGDEKAITDKLQEVMGGPSLAKNID</sequence>
<dbReference type="InterPro" id="IPR000866">
    <property type="entry name" value="AhpC/TSA"/>
</dbReference>
<protein>
    <submittedName>
        <fullName evidence="6">AhpC/TSA family protein</fullName>
    </submittedName>
</protein>
<evidence type="ECO:0000256" key="1">
    <source>
        <dbReference type="ARBA" id="ARBA00022748"/>
    </source>
</evidence>
<evidence type="ECO:0000313" key="6">
    <source>
        <dbReference type="EMBL" id="MBV4359246.1"/>
    </source>
</evidence>
<dbReference type="CDD" id="cd02966">
    <property type="entry name" value="TlpA_like_family"/>
    <property type="match status" value="1"/>
</dbReference>
<dbReference type="GO" id="GO:0016209">
    <property type="term" value="F:antioxidant activity"/>
    <property type="evidence" value="ECO:0007669"/>
    <property type="project" value="InterPro"/>
</dbReference>
<dbReference type="InterPro" id="IPR050553">
    <property type="entry name" value="Thioredoxin_ResA/DsbE_sf"/>
</dbReference>
<evidence type="ECO:0000259" key="5">
    <source>
        <dbReference type="PROSITE" id="PS51352"/>
    </source>
</evidence>
<evidence type="ECO:0000313" key="7">
    <source>
        <dbReference type="Proteomes" id="UP000812270"/>
    </source>
</evidence>
<dbReference type="InterPro" id="IPR013766">
    <property type="entry name" value="Thioredoxin_domain"/>
</dbReference>
<organism evidence="6 7">
    <name type="scientific">Pinibacter aurantiacus</name>
    <dbReference type="NCBI Taxonomy" id="2851599"/>
    <lineage>
        <taxon>Bacteria</taxon>
        <taxon>Pseudomonadati</taxon>
        <taxon>Bacteroidota</taxon>
        <taxon>Chitinophagia</taxon>
        <taxon>Chitinophagales</taxon>
        <taxon>Chitinophagaceae</taxon>
        <taxon>Pinibacter</taxon>
    </lineage>
</organism>
<comment type="caution">
    <text evidence="6">The sequence shown here is derived from an EMBL/GenBank/DDBJ whole genome shotgun (WGS) entry which is preliminary data.</text>
</comment>
<dbReference type="RefSeq" id="WP_217793257.1">
    <property type="nucleotide sequence ID" value="NZ_JAHSPG010000015.1"/>
</dbReference>
<proteinExistence type="predicted"/>
<dbReference type="PANTHER" id="PTHR42852:SF6">
    <property type="entry name" value="THIOL:DISULFIDE INTERCHANGE PROTEIN DSBE"/>
    <property type="match status" value="1"/>
</dbReference>
<dbReference type="GO" id="GO:0016491">
    <property type="term" value="F:oxidoreductase activity"/>
    <property type="evidence" value="ECO:0007669"/>
    <property type="project" value="InterPro"/>
</dbReference>
<dbReference type="GO" id="GO:0017004">
    <property type="term" value="P:cytochrome complex assembly"/>
    <property type="evidence" value="ECO:0007669"/>
    <property type="project" value="UniProtKB-KW"/>
</dbReference>
<evidence type="ECO:0000256" key="3">
    <source>
        <dbReference type="ARBA" id="ARBA00023284"/>
    </source>
</evidence>
<evidence type="ECO:0000256" key="4">
    <source>
        <dbReference type="SAM" id="SignalP"/>
    </source>
</evidence>
<keyword evidence="1" id="KW-0201">Cytochrome c-type biogenesis</keyword>
<feature type="domain" description="Thioredoxin" evidence="5">
    <location>
        <begin position="268"/>
        <end position="418"/>
    </location>
</feature>
<dbReference type="AlphaFoldDB" id="A0A9E2SB05"/>
<dbReference type="Pfam" id="PF14289">
    <property type="entry name" value="DUF4369"/>
    <property type="match status" value="1"/>
</dbReference>
<keyword evidence="3" id="KW-0676">Redox-active center</keyword>
<dbReference type="Pfam" id="PF00578">
    <property type="entry name" value="AhpC-TSA"/>
    <property type="match status" value="1"/>
</dbReference>
<dbReference type="PROSITE" id="PS51257">
    <property type="entry name" value="PROKAR_LIPOPROTEIN"/>
    <property type="match status" value="1"/>
</dbReference>
<feature type="signal peptide" evidence="4">
    <location>
        <begin position="1"/>
        <end position="21"/>
    </location>
</feature>
<dbReference type="PANTHER" id="PTHR42852">
    <property type="entry name" value="THIOL:DISULFIDE INTERCHANGE PROTEIN DSBE"/>
    <property type="match status" value="1"/>
</dbReference>
<accession>A0A9E2SB05</accession>
<feature type="chain" id="PRO_5038847964" evidence="4">
    <location>
        <begin position="22"/>
        <end position="418"/>
    </location>
</feature>
<dbReference type="PROSITE" id="PS51352">
    <property type="entry name" value="THIOREDOXIN_2"/>
    <property type="match status" value="1"/>
</dbReference>
<dbReference type="Proteomes" id="UP000812270">
    <property type="component" value="Unassembled WGS sequence"/>
</dbReference>
<keyword evidence="2" id="KW-1015">Disulfide bond</keyword>
<dbReference type="EMBL" id="JAHSPG010000015">
    <property type="protein sequence ID" value="MBV4359246.1"/>
    <property type="molecule type" value="Genomic_DNA"/>
</dbReference>
<dbReference type="InterPro" id="IPR025380">
    <property type="entry name" value="DUF4369"/>
</dbReference>
<reference evidence="6" key="1">
    <citation type="submission" date="2021-06" db="EMBL/GenBank/DDBJ databases">
        <authorList>
            <person name="Huq M.A."/>
        </authorList>
    </citation>
    <scope>NUCLEOTIDE SEQUENCE</scope>
    <source>
        <strain evidence="6">MAH-26</strain>
    </source>
</reference>
<gene>
    <name evidence="6" type="ORF">KTO63_18910</name>
</gene>
<evidence type="ECO:0000256" key="2">
    <source>
        <dbReference type="ARBA" id="ARBA00023157"/>
    </source>
</evidence>
<name>A0A9E2SB05_9BACT</name>